<comment type="caution">
    <text evidence="2">The sequence shown here is derived from an EMBL/GenBank/DDBJ whole genome shotgun (WGS) entry which is preliminary data.</text>
</comment>
<dbReference type="RefSeq" id="WP_138088358.1">
    <property type="nucleotide sequence ID" value="NZ_VAUV01000020.1"/>
</dbReference>
<gene>
    <name evidence="2" type="ORF">FEM03_21440</name>
</gene>
<dbReference type="Pfam" id="PF10005">
    <property type="entry name" value="Zn_ribbon_DZR_6"/>
    <property type="match status" value="1"/>
</dbReference>
<name>A0A5R8K8W2_9BACT</name>
<dbReference type="Pfam" id="PF15887">
    <property type="entry name" value="Peptidase_Mx"/>
    <property type="match status" value="1"/>
</dbReference>
<evidence type="ECO:0000313" key="3">
    <source>
        <dbReference type="Proteomes" id="UP000306196"/>
    </source>
</evidence>
<dbReference type="Proteomes" id="UP000306196">
    <property type="component" value="Unassembled WGS sequence"/>
</dbReference>
<dbReference type="InterPro" id="IPR011201">
    <property type="entry name" value="Zinc-ribbon_6_bact"/>
</dbReference>
<dbReference type="OrthoDB" id="256753at2"/>
<protein>
    <recommendedName>
        <fullName evidence="1">Zinc-ribbon domain-containing protein</fullName>
    </recommendedName>
</protein>
<dbReference type="EMBL" id="VAUV01000020">
    <property type="protein sequence ID" value="TLD68746.1"/>
    <property type="molecule type" value="Genomic_DNA"/>
</dbReference>
<dbReference type="PIRSF" id="PIRSF012641">
    <property type="entry name" value="UCP012641"/>
    <property type="match status" value="1"/>
</dbReference>
<evidence type="ECO:0000259" key="1">
    <source>
        <dbReference type="Pfam" id="PF10005"/>
    </source>
</evidence>
<dbReference type="InterPro" id="IPR031321">
    <property type="entry name" value="UCP012641"/>
</dbReference>
<dbReference type="Gene3D" id="3.40.390.70">
    <property type="match status" value="1"/>
</dbReference>
<sequence>MQRFVCDCGNVLFFESSRCLQCGEEVGYDPDAQKMVVIRPGGWGQRCGNGVQYGICNWVVPANGAAAEKAALCFSCSLNRKIPNLKEERNVRLWGRMEGAKRRLVYSLLRMGIPLASKVMDAQSGLAFDIVSAQAQPGVTMGHLNGVITVNLDEADDTYRQINREQLGESTRTLLGHFRHEIGHYFWQRWMSEAAWDDPQRLAFRERFGDEWRDYGAALSWHYQFGAPQDWADQFISGYAASHPWEDWAETWAHYLQILEGSETFEGLGLETKRIALPVVNFPVEAGQLPNSLPQDEKADKAFVTWLQGWVSLSTVLNETSLSLGQPAVYPFVISTKVAQKLRLVDHLAKVWAAGK</sequence>
<reference evidence="2 3" key="1">
    <citation type="submission" date="2019-05" db="EMBL/GenBank/DDBJ databases">
        <title>Verrucobacter flavum gen. nov., sp. nov. a new member of the family Verrucomicrobiaceae.</title>
        <authorList>
            <person name="Szuroczki S."/>
            <person name="Abbaszade G."/>
            <person name="Szabo A."/>
            <person name="Felfoldi T."/>
            <person name="Schumann P."/>
            <person name="Boka K."/>
            <person name="Keki Z."/>
            <person name="Toumi M."/>
            <person name="Toth E."/>
        </authorList>
    </citation>
    <scope>NUCLEOTIDE SEQUENCE [LARGE SCALE GENOMIC DNA]</scope>
    <source>
        <strain evidence="2 3">MG-N-17</strain>
    </source>
</reference>
<proteinExistence type="predicted"/>
<feature type="domain" description="Zinc-ribbon" evidence="1">
    <location>
        <begin position="4"/>
        <end position="86"/>
    </location>
</feature>
<dbReference type="AlphaFoldDB" id="A0A5R8K8W2"/>
<evidence type="ECO:0000313" key="2">
    <source>
        <dbReference type="EMBL" id="TLD68746.1"/>
    </source>
</evidence>
<organism evidence="2 3">
    <name type="scientific">Phragmitibacter flavus</name>
    <dbReference type="NCBI Taxonomy" id="2576071"/>
    <lineage>
        <taxon>Bacteria</taxon>
        <taxon>Pseudomonadati</taxon>
        <taxon>Verrucomicrobiota</taxon>
        <taxon>Verrucomicrobiia</taxon>
        <taxon>Verrucomicrobiales</taxon>
        <taxon>Verrucomicrobiaceae</taxon>
        <taxon>Phragmitibacter</taxon>
    </lineage>
</organism>
<keyword evidence="3" id="KW-1185">Reference proteome</keyword>
<accession>A0A5R8K8W2</accession>